<evidence type="ECO:0000256" key="2">
    <source>
        <dbReference type="ARBA" id="ARBA00022630"/>
    </source>
</evidence>
<sequence length="397" mass="44350">MGQIEQVVISGAGIGGLTAALAFAKFGMRVTVCEKAEKFGEVGAGLQISPNAFKVLRALEIDKELQAYAFAPQNASIRDYQSGTYYLKVPLGDQAVSDYGAPYWHLHRADLHKVLVQLCEKAGVTLKLNSEVVRYEQVPHGQGVRVHLADGRQLETDLLIGADGIHSKIRDLMLGLENPLFMKQVAWRGIVPVSNLKVDIKPDACVWVGPNRHFVTYYLRGYEYVNFVAVEERDDWLSESWVEEGNVNQLKAAFSNWHPEVKAILDSVDESFLWALKGRDELPTWFENRVVLLGDSCHPMLPFMAQGAAMAIEDAYVLAKQVSKYPLDEALMRYELERKPRVTRIQNMSQNNAALYHMHGGVLGKIKLNGLRAVSSVVPAVVKSKLDFIYGYNATEK</sequence>
<feature type="domain" description="FAD-binding" evidence="6">
    <location>
        <begin position="6"/>
        <end position="345"/>
    </location>
</feature>
<keyword evidence="2" id="KW-0285">Flavoprotein</keyword>
<accession>A0ABT2YP20</accession>
<keyword evidence="5 7" id="KW-0503">Monooxygenase</keyword>
<dbReference type="Pfam" id="PF01494">
    <property type="entry name" value="FAD_binding_3"/>
    <property type="match status" value="1"/>
</dbReference>
<dbReference type="EMBL" id="JAOVZB010000001">
    <property type="protein sequence ID" value="MCV2401581.1"/>
    <property type="molecule type" value="Genomic_DNA"/>
</dbReference>
<evidence type="ECO:0000256" key="4">
    <source>
        <dbReference type="ARBA" id="ARBA00023002"/>
    </source>
</evidence>
<dbReference type="GO" id="GO:0004497">
    <property type="term" value="F:monooxygenase activity"/>
    <property type="evidence" value="ECO:0007669"/>
    <property type="project" value="UniProtKB-KW"/>
</dbReference>
<keyword evidence="3" id="KW-0274">FAD</keyword>
<evidence type="ECO:0000256" key="5">
    <source>
        <dbReference type="ARBA" id="ARBA00023033"/>
    </source>
</evidence>
<evidence type="ECO:0000259" key="6">
    <source>
        <dbReference type="Pfam" id="PF01494"/>
    </source>
</evidence>
<keyword evidence="4" id="KW-0560">Oxidoreductase</keyword>
<evidence type="ECO:0000256" key="3">
    <source>
        <dbReference type="ARBA" id="ARBA00022827"/>
    </source>
</evidence>
<dbReference type="Gene3D" id="3.50.50.60">
    <property type="entry name" value="FAD/NAD(P)-binding domain"/>
    <property type="match status" value="1"/>
</dbReference>
<dbReference type="PANTHER" id="PTHR13789">
    <property type="entry name" value="MONOOXYGENASE"/>
    <property type="match status" value="1"/>
</dbReference>
<dbReference type="Proteomes" id="UP001209713">
    <property type="component" value="Unassembled WGS sequence"/>
</dbReference>
<evidence type="ECO:0000313" key="8">
    <source>
        <dbReference type="Proteomes" id="UP001209713"/>
    </source>
</evidence>
<name>A0ABT2YP20_9GAMM</name>
<reference evidence="7 8" key="1">
    <citation type="submission" date="2022-10" db="EMBL/GenBank/DDBJ databases">
        <title>Marinomonas transparenta sp. nov. and Marinomonas sargassi sp. nov., isolated from marine alga (Sargassum natans (L.) Gaillon).</title>
        <authorList>
            <person name="Wang Y."/>
        </authorList>
    </citation>
    <scope>NUCLEOTIDE SEQUENCE [LARGE SCALE GENOMIC DNA]</scope>
    <source>
        <strain evidence="7 8">C2222</strain>
    </source>
</reference>
<dbReference type="SUPFAM" id="SSF54373">
    <property type="entry name" value="FAD-linked reductases, C-terminal domain"/>
    <property type="match status" value="1"/>
</dbReference>
<keyword evidence="8" id="KW-1185">Reference proteome</keyword>
<evidence type="ECO:0000313" key="7">
    <source>
        <dbReference type="EMBL" id="MCV2401581.1"/>
    </source>
</evidence>
<comment type="caution">
    <text evidence="7">The sequence shown here is derived from an EMBL/GenBank/DDBJ whole genome shotgun (WGS) entry which is preliminary data.</text>
</comment>
<evidence type="ECO:0000256" key="1">
    <source>
        <dbReference type="ARBA" id="ARBA00001974"/>
    </source>
</evidence>
<proteinExistence type="predicted"/>
<dbReference type="SUPFAM" id="SSF51905">
    <property type="entry name" value="FAD/NAD(P)-binding domain"/>
    <property type="match status" value="1"/>
</dbReference>
<dbReference type="PANTHER" id="PTHR13789:SF318">
    <property type="entry name" value="GERANYLGERANYL DIPHOSPHATE REDUCTASE"/>
    <property type="match status" value="1"/>
</dbReference>
<protein>
    <submittedName>
        <fullName evidence="7">FAD-dependent monooxygenase</fullName>
    </submittedName>
</protein>
<dbReference type="PRINTS" id="PR00420">
    <property type="entry name" value="RNGMNOXGNASE"/>
</dbReference>
<dbReference type="InterPro" id="IPR002938">
    <property type="entry name" value="FAD-bd"/>
</dbReference>
<dbReference type="RefSeq" id="WP_263528955.1">
    <property type="nucleotide sequence ID" value="NZ_JAOVZB010000001.1"/>
</dbReference>
<gene>
    <name evidence="7" type="ORF">OFY17_01675</name>
</gene>
<organism evidence="7 8">
    <name type="scientific">Marinomonas sargassi</name>
    <dbReference type="NCBI Taxonomy" id="2984494"/>
    <lineage>
        <taxon>Bacteria</taxon>
        <taxon>Pseudomonadati</taxon>
        <taxon>Pseudomonadota</taxon>
        <taxon>Gammaproteobacteria</taxon>
        <taxon>Oceanospirillales</taxon>
        <taxon>Oceanospirillaceae</taxon>
        <taxon>Marinomonas</taxon>
    </lineage>
</organism>
<dbReference type="InterPro" id="IPR036188">
    <property type="entry name" value="FAD/NAD-bd_sf"/>
</dbReference>
<dbReference type="InterPro" id="IPR050493">
    <property type="entry name" value="FAD-dep_Monooxygenase_BioMet"/>
</dbReference>
<comment type="cofactor">
    <cofactor evidence="1">
        <name>FAD</name>
        <dbReference type="ChEBI" id="CHEBI:57692"/>
    </cofactor>
</comment>